<dbReference type="InterPro" id="IPR007197">
    <property type="entry name" value="rSAM"/>
</dbReference>
<dbReference type="PROSITE" id="PS51918">
    <property type="entry name" value="RADICAL_SAM"/>
    <property type="match status" value="1"/>
</dbReference>
<dbReference type="InterPro" id="IPR050377">
    <property type="entry name" value="Radical_SAM_PqqE_MftC-like"/>
</dbReference>
<dbReference type="InterPro" id="IPR058240">
    <property type="entry name" value="rSAM_sf"/>
</dbReference>
<dbReference type="InterPro" id="IPR013785">
    <property type="entry name" value="Aldolase_TIM"/>
</dbReference>
<evidence type="ECO:0000256" key="2">
    <source>
        <dbReference type="ARBA" id="ARBA00022485"/>
    </source>
</evidence>
<proteinExistence type="predicted"/>
<accession>A0A251ZTF9</accession>
<evidence type="ECO:0000313" key="9">
    <source>
        <dbReference type="EMBL" id="OUI77949.1"/>
    </source>
</evidence>
<evidence type="ECO:0000259" key="8">
    <source>
        <dbReference type="PROSITE" id="PS51918"/>
    </source>
</evidence>
<organism evidence="9 10">
    <name type="scientific">Commensalibacter intestini</name>
    <dbReference type="NCBI Taxonomy" id="479936"/>
    <lineage>
        <taxon>Bacteria</taxon>
        <taxon>Pseudomonadati</taxon>
        <taxon>Pseudomonadota</taxon>
        <taxon>Alphaproteobacteria</taxon>
        <taxon>Acetobacterales</taxon>
        <taxon>Acetobacteraceae</taxon>
    </lineage>
</organism>
<dbReference type="Pfam" id="PF04055">
    <property type="entry name" value="Radical_SAM"/>
    <property type="match status" value="1"/>
</dbReference>
<dbReference type="Proteomes" id="UP000194946">
    <property type="component" value="Unassembled WGS sequence"/>
</dbReference>
<sequence length="435" mass="50579">MLYNFLKKIIRRKNIPEVEVVSEVVKDDFIGFVDELNCSYVCGWVCNQALPQDRLVCEAVLSSAGEVLISSIANKLHYETIKSIGDTSCCYAFFIKFPRILNSAEQKEVFIRVKNTEYTVPFAPNLKTDFQPFLRMAMDIVNNCNLRCPFCLYDYSSTKKTFFMDDDTINAALRFLPFLPDGDFWFSCLHEPTLHPQLIDYLAKVPEEYRKKIFFTTNLAKKLPDSFFEWVVNSGLHHLNVSLESLDPEIYERLRKGARQHIFLNNIDKLKKALKESTHPISVRYIIMAYKSNLKELPTLFGKLLGDYNGSLVEVRSSFDAPFISRDFKESEFLDDNDWDWLEVQLKLLPDNDKVVILRELTTEESNDDETPEDVLSGRYMLRLSWDGHLKVFVYEYSSALKKRVEKNILETNVKEITDINVFYDQLIGISNNKI</sequence>
<evidence type="ECO:0000256" key="3">
    <source>
        <dbReference type="ARBA" id="ARBA00022691"/>
    </source>
</evidence>
<dbReference type="CDD" id="cd01335">
    <property type="entry name" value="Radical_SAM"/>
    <property type="match status" value="1"/>
</dbReference>
<keyword evidence="7" id="KW-0411">Iron-sulfur</keyword>
<dbReference type="PANTHER" id="PTHR11228:SF7">
    <property type="entry name" value="PQQA PEPTIDE CYCLASE"/>
    <property type="match status" value="1"/>
</dbReference>
<dbReference type="SFLD" id="SFLDS00029">
    <property type="entry name" value="Radical_SAM"/>
    <property type="match status" value="1"/>
</dbReference>
<keyword evidence="5" id="KW-0560">Oxidoreductase</keyword>
<evidence type="ECO:0000256" key="5">
    <source>
        <dbReference type="ARBA" id="ARBA00023002"/>
    </source>
</evidence>
<dbReference type="Gene3D" id="3.20.20.70">
    <property type="entry name" value="Aldolase class I"/>
    <property type="match status" value="1"/>
</dbReference>
<evidence type="ECO:0000256" key="7">
    <source>
        <dbReference type="ARBA" id="ARBA00023014"/>
    </source>
</evidence>
<dbReference type="SUPFAM" id="SSF102114">
    <property type="entry name" value="Radical SAM enzymes"/>
    <property type="match status" value="1"/>
</dbReference>
<keyword evidence="6" id="KW-0408">Iron</keyword>
<gene>
    <name evidence="9" type="ORF">HK18_00080</name>
</gene>
<reference evidence="10" key="1">
    <citation type="submission" date="2014-06" db="EMBL/GenBank/DDBJ databases">
        <authorList>
            <person name="Winans N.J."/>
            <person name="Newell P.D."/>
            <person name="Douglas A.E."/>
        </authorList>
    </citation>
    <scope>NUCLEOTIDE SEQUENCE [LARGE SCALE GENOMIC DNA]</scope>
    <source>
        <strain evidence="10">DmL_052</strain>
    </source>
</reference>
<dbReference type="PANTHER" id="PTHR11228">
    <property type="entry name" value="RADICAL SAM DOMAIN PROTEIN"/>
    <property type="match status" value="1"/>
</dbReference>
<dbReference type="EMBL" id="JOPB01000010">
    <property type="protein sequence ID" value="OUI77949.1"/>
    <property type="molecule type" value="Genomic_DNA"/>
</dbReference>
<comment type="caution">
    <text evidence="9">The sequence shown here is derived from an EMBL/GenBank/DDBJ whole genome shotgun (WGS) entry which is preliminary data.</text>
</comment>
<evidence type="ECO:0000256" key="6">
    <source>
        <dbReference type="ARBA" id="ARBA00023004"/>
    </source>
</evidence>
<dbReference type="SFLD" id="SFLDG01067">
    <property type="entry name" value="SPASM/twitch_domain_containing"/>
    <property type="match status" value="1"/>
</dbReference>
<keyword evidence="2" id="KW-0004">4Fe-4S</keyword>
<keyword evidence="3" id="KW-0949">S-adenosyl-L-methionine</keyword>
<evidence type="ECO:0000256" key="1">
    <source>
        <dbReference type="ARBA" id="ARBA00001966"/>
    </source>
</evidence>
<dbReference type="AlphaFoldDB" id="A0A251ZTF9"/>
<keyword evidence="4" id="KW-0479">Metal-binding</keyword>
<keyword evidence="10" id="KW-1185">Reference proteome</keyword>
<protein>
    <recommendedName>
        <fullName evidence="8">Radical SAM core domain-containing protein</fullName>
    </recommendedName>
</protein>
<dbReference type="GO" id="GO:0051539">
    <property type="term" value="F:4 iron, 4 sulfur cluster binding"/>
    <property type="evidence" value="ECO:0007669"/>
    <property type="project" value="UniProtKB-KW"/>
</dbReference>
<name>A0A251ZTF9_9PROT</name>
<evidence type="ECO:0000313" key="10">
    <source>
        <dbReference type="Proteomes" id="UP000194946"/>
    </source>
</evidence>
<dbReference type="GO" id="GO:0016491">
    <property type="term" value="F:oxidoreductase activity"/>
    <property type="evidence" value="ECO:0007669"/>
    <property type="project" value="UniProtKB-KW"/>
</dbReference>
<feature type="domain" description="Radical SAM core" evidence="8">
    <location>
        <begin position="130"/>
        <end position="352"/>
    </location>
</feature>
<comment type="cofactor">
    <cofactor evidence="1">
        <name>[4Fe-4S] cluster</name>
        <dbReference type="ChEBI" id="CHEBI:49883"/>
    </cofactor>
</comment>
<dbReference type="InterPro" id="IPR000385">
    <property type="entry name" value="MoaA_NifB_PqqE_Fe-S-bd_CS"/>
</dbReference>
<dbReference type="GO" id="GO:0046872">
    <property type="term" value="F:metal ion binding"/>
    <property type="evidence" value="ECO:0007669"/>
    <property type="project" value="UniProtKB-KW"/>
</dbReference>
<dbReference type="PROSITE" id="PS01305">
    <property type="entry name" value="MOAA_NIFB_PQQE"/>
    <property type="match status" value="1"/>
</dbReference>
<dbReference type="RefSeq" id="WP_086632531.1">
    <property type="nucleotide sequence ID" value="NZ_JOPB01000010.1"/>
</dbReference>
<evidence type="ECO:0000256" key="4">
    <source>
        <dbReference type="ARBA" id="ARBA00022723"/>
    </source>
</evidence>